<dbReference type="AlphaFoldDB" id="A0AB34JA37"/>
<proteinExistence type="predicted"/>
<reference evidence="2 3" key="1">
    <citation type="journal article" date="2024" name="Science">
        <title>Giant polyketide synthase enzymes in the biosynthesis of giant marine polyether toxins.</title>
        <authorList>
            <person name="Fallon T.R."/>
            <person name="Shende V.V."/>
            <person name="Wierzbicki I.H."/>
            <person name="Pendleton A.L."/>
            <person name="Watervoot N.F."/>
            <person name="Auber R.P."/>
            <person name="Gonzalez D.J."/>
            <person name="Wisecaver J.H."/>
            <person name="Moore B.S."/>
        </authorList>
    </citation>
    <scope>NUCLEOTIDE SEQUENCE [LARGE SCALE GENOMIC DNA]</scope>
    <source>
        <strain evidence="2 3">12B1</strain>
    </source>
</reference>
<gene>
    <name evidence="2" type="ORF">AB1Y20_002036</name>
</gene>
<evidence type="ECO:0000313" key="2">
    <source>
        <dbReference type="EMBL" id="KAL1515409.1"/>
    </source>
</evidence>
<feature type="region of interest" description="Disordered" evidence="1">
    <location>
        <begin position="110"/>
        <end position="130"/>
    </location>
</feature>
<comment type="caution">
    <text evidence="2">The sequence shown here is derived from an EMBL/GenBank/DDBJ whole genome shotgun (WGS) entry which is preliminary data.</text>
</comment>
<keyword evidence="3" id="KW-1185">Reference proteome</keyword>
<accession>A0AB34JA37</accession>
<sequence>MPRAPNEAVDAVTLVPTTNASVSWADVAVKDLANNPSSAETVVPTCSAPYSVPTPAVTDAAEIPSVDTIEKACSSPCTVPDEALTNSASSAPYTVPEAVVSEPCTSRALVESDTTSREENDALAARTPPPICNAPYTVPDDMLDVEKEALEDFNVPTCSSPYRVPDAAFTVKASSAPYTVPEADVNELVTSSSEIPKLDTTSVPKDALEAVTLAPMSNAPYKVPALALTSAKDALDAVKLVPISRPLYTVAHAAVIVDASRAPYTVPAALSKFVASKVVSVSPSTTRDANDALAAVTLVPTSKASYTVPEPAVTDVENEPLNALMLAPTCRSPYTVPDADAIDAASSAPYTVLDTAVSALVTSRAAMLSPSTFNVAKDALAAVTLVPTSKASYTVPEPAVTDVKNEPLNALVLAPTCRSPYTVPDADAIDAASSAPYTVLDTAVSALVTSRAAILSPSTFNVAKDALAAVTLVPTSKASSPNTVLDADVIDTASRAPDTVTAAALTRALSIAPSTVLDAAFSEFVTSRSAIPKFPTSSTPKDALAAVMVEPTSNDPNKVPVLAVTDEEKEPLDALIVAPTTSSSCTAPDTALKKAAPNEPNTVPEADVNELVTSSSEIPKLDTTSVPKDALEAVTLAPMSNAPYKVPALALTSAKDALDAVKLVPISRPLYTVAHDAVTVDASRAPYTVPAELSKFVASRVASVSSSTARDANEALDAVTLAPTSKSPYTVPEDDITENANEALAAFTREPTSSPPCTVPDAA</sequence>
<name>A0AB34JA37_PRYPA</name>
<organism evidence="2 3">
    <name type="scientific">Prymnesium parvum</name>
    <name type="common">Toxic golden alga</name>
    <dbReference type="NCBI Taxonomy" id="97485"/>
    <lineage>
        <taxon>Eukaryota</taxon>
        <taxon>Haptista</taxon>
        <taxon>Haptophyta</taxon>
        <taxon>Prymnesiophyceae</taxon>
        <taxon>Prymnesiales</taxon>
        <taxon>Prymnesiaceae</taxon>
        <taxon>Prymnesium</taxon>
    </lineage>
</organism>
<dbReference type="EMBL" id="JBGBPQ010000011">
    <property type="protein sequence ID" value="KAL1515409.1"/>
    <property type="molecule type" value="Genomic_DNA"/>
</dbReference>
<evidence type="ECO:0000313" key="3">
    <source>
        <dbReference type="Proteomes" id="UP001515480"/>
    </source>
</evidence>
<protein>
    <submittedName>
        <fullName evidence="2">Uncharacterized protein</fullName>
    </submittedName>
</protein>
<dbReference type="Proteomes" id="UP001515480">
    <property type="component" value="Unassembled WGS sequence"/>
</dbReference>
<evidence type="ECO:0000256" key="1">
    <source>
        <dbReference type="SAM" id="MobiDB-lite"/>
    </source>
</evidence>